<gene>
    <name evidence="1" type="ORF">GO816_17025</name>
</gene>
<dbReference type="Proteomes" id="UP000434850">
    <property type="component" value="Unassembled WGS sequence"/>
</dbReference>
<evidence type="ECO:0008006" key="3">
    <source>
        <dbReference type="Google" id="ProtNLM"/>
    </source>
</evidence>
<comment type="caution">
    <text evidence="1">The sequence shown here is derived from an EMBL/GenBank/DDBJ whole genome shotgun (WGS) entry which is preliminary data.</text>
</comment>
<name>A0A6I4IC39_9SPHI</name>
<protein>
    <recommendedName>
        <fullName evidence="3">Lipocalin-like domain-containing protein</fullName>
    </recommendedName>
</protein>
<reference evidence="1 2" key="1">
    <citation type="submission" date="2019-12" db="EMBL/GenBank/DDBJ databases">
        <title>Mucilaginibacter sp. HME9299 genome sequencing and assembly.</title>
        <authorList>
            <person name="Kang H."/>
            <person name="Kim H."/>
            <person name="Joh K."/>
        </authorList>
    </citation>
    <scope>NUCLEOTIDE SEQUENCE [LARGE SCALE GENOMIC DNA]</scope>
    <source>
        <strain evidence="1 2">HME9299</strain>
    </source>
</reference>
<organism evidence="1 2">
    <name type="scientific">Mucilaginibacter aquatilis</name>
    <dbReference type="NCBI Taxonomy" id="1517760"/>
    <lineage>
        <taxon>Bacteria</taxon>
        <taxon>Pseudomonadati</taxon>
        <taxon>Bacteroidota</taxon>
        <taxon>Sphingobacteriia</taxon>
        <taxon>Sphingobacteriales</taxon>
        <taxon>Sphingobacteriaceae</taxon>
        <taxon>Mucilaginibacter</taxon>
    </lineage>
</organism>
<evidence type="ECO:0000313" key="1">
    <source>
        <dbReference type="EMBL" id="MVN92840.1"/>
    </source>
</evidence>
<proteinExistence type="predicted"/>
<evidence type="ECO:0000313" key="2">
    <source>
        <dbReference type="Proteomes" id="UP000434850"/>
    </source>
</evidence>
<keyword evidence="2" id="KW-1185">Reference proteome</keyword>
<dbReference type="AlphaFoldDB" id="A0A6I4IC39"/>
<dbReference type="OrthoDB" id="1359047at2"/>
<accession>A0A6I4IC39</accession>
<sequence>MKKIYGFLLLALIVINTGCKQDPPVLPANLRNTQLLGKWNLAFMQSEKYIDGDKEPDSSPLIGTANDYFIFEADNRATLSSTVYQKLFQGYYSANTAASTLAFKSGDLLIRYNVTALSITQMELVETINTNEAGSSVTIINYYTYNRLP</sequence>
<dbReference type="EMBL" id="WQLA01000007">
    <property type="protein sequence ID" value="MVN92840.1"/>
    <property type="molecule type" value="Genomic_DNA"/>
</dbReference>
<dbReference type="RefSeq" id="WP_157543152.1">
    <property type="nucleotide sequence ID" value="NZ_WQLA01000007.1"/>
</dbReference>